<feature type="transmembrane region" description="Helical" evidence="6">
    <location>
        <begin position="317"/>
        <end position="340"/>
    </location>
</feature>
<feature type="transmembrane region" description="Helical" evidence="6">
    <location>
        <begin position="387"/>
        <end position="406"/>
    </location>
</feature>
<keyword evidence="4 6" id="KW-1133">Transmembrane helix</keyword>
<evidence type="ECO:0000256" key="6">
    <source>
        <dbReference type="SAM" id="Phobius"/>
    </source>
</evidence>
<evidence type="ECO:0000313" key="8">
    <source>
        <dbReference type="EMBL" id="MDC8015296.1"/>
    </source>
</evidence>
<dbReference type="RefSeq" id="WP_263544308.1">
    <property type="nucleotide sequence ID" value="NZ_JAOVZO020000020.1"/>
</dbReference>
<organism evidence="8 9">
    <name type="scientific">Tahibacter soli</name>
    <dbReference type="NCBI Taxonomy" id="2983605"/>
    <lineage>
        <taxon>Bacteria</taxon>
        <taxon>Pseudomonadati</taxon>
        <taxon>Pseudomonadota</taxon>
        <taxon>Gammaproteobacteria</taxon>
        <taxon>Lysobacterales</taxon>
        <taxon>Rhodanobacteraceae</taxon>
        <taxon>Tahibacter</taxon>
    </lineage>
</organism>
<evidence type="ECO:0000259" key="7">
    <source>
        <dbReference type="PROSITE" id="PS50850"/>
    </source>
</evidence>
<dbReference type="Pfam" id="PF07690">
    <property type="entry name" value="MFS_1"/>
    <property type="match status" value="1"/>
</dbReference>
<evidence type="ECO:0000256" key="2">
    <source>
        <dbReference type="ARBA" id="ARBA00022448"/>
    </source>
</evidence>
<dbReference type="InterPro" id="IPR011701">
    <property type="entry name" value="MFS"/>
</dbReference>
<dbReference type="AlphaFoldDB" id="A0A9X4BJN6"/>
<dbReference type="GO" id="GO:0022857">
    <property type="term" value="F:transmembrane transporter activity"/>
    <property type="evidence" value="ECO:0007669"/>
    <property type="project" value="InterPro"/>
</dbReference>
<dbReference type="SUPFAM" id="SSF103473">
    <property type="entry name" value="MFS general substrate transporter"/>
    <property type="match status" value="1"/>
</dbReference>
<comment type="subcellular location">
    <subcellularLocation>
        <location evidence="1">Membrane</location>
        <topology evidence="1">Multi-pass membrane protein</topology>
    </subcellularLocation>
</comment>
<dbReference type="PANTHER" id="PTHR23505">
    <property type="entry name" value="SPINSTER"/>
    <property type="match status" value="1"/>
</dbReference>
<dbReference type="InterPro" id="IPR020846">
    <property type="entry name" value="MFS_dom"/>
</dbReference>
<dbReference type="PROSITE" id="PS50850">
    <property type="entry name" value="MFS"/>
    <property type="match status" value="1"/>
</dbReference>
<dbReference type="GO" id="GO:0016020">
    <property type="term" value="C:membrane"/>
    <property type="evidence" value="ECO:0007669"/>
    <property type="project" value="UniProtKB-SubCell"/>
</dbReference>
<feature type="transmembrane region" description="Helical" evidence="6">
    <location>
        <begin position="222"/>
        <end position="243"/>
    </location>
</feature>
<keyword evidence="2" id="KW-0813">Transport</keyword>
<keyword evidence="9" id="KW-1185">Reference proteome</keyword>
<comment type="caution">
    <text evidence="8">The sequence shown here is derived from an EMBL/GenBank/DDBJ whole genome shotgun (WGS) entry which is preliminary data.</text>
</comment>
<evidence type="ECO:0000313" key="9">
    <source>
        <dbReference type="Proteomes" id="UP001139971"/>
    </source>
</evidence>
<reference evidence="8" key="1">
    <citation type="submission" date="2023-02" db="EMBL/GenBank/DDBJ databases">
        <title>Tahibacter soli sp. nov. isolated from soil.</title>
        <authorList>
            <person name="Baek J.H."/>
            <person name="Lee J.K."/>
            <person name="Choi D.G."/>
            <person name="Jeon C.O."/>
        </authorList>
    </citation>
    <scope>NUCLEOTIDE SEQUENCE</scope>
    <source>
        <strain evidence="8">BL</strain>
    </source>
</reference>
<keyword evidence="5 6" id="KW-0472">Membrane</keyword>
<dbReference type="Gene3D" id="1.20.1250.20">
    <property type="entry name" value="MFS general substrate transporter like domains"/>
    <property type="match status" value="1"/>
</dbReference>
<feature type="transmembrane region" description="Helical" evidence="6">
    <location>
        <begin position="51"/>
        <end position="72"/>
    </location>
</feature>
<dbReference type="PANTHER" id="PTHR23505:SF79">
    <property type="entry name" value="PROTEIN SPINSTER"/>
    <property type="match status" value="1"/>
</dbReference>
<proteinExistence type="predicted"/>
<accession>A0A9X4BJN6</accession>
<sequence length="431" mass="44740">MSDAAATGASARRRWWTLAVLALVAFIATVDRQAFVVLLVPIQKQLQVGDAAMGFLMGSAFALAQAAFSLPMGRLVDRTNRRNLLALALAAWSLATALGGLASTFAALVVARLVVGAAEAAQTPATASLVGDLFDANRRGAAFTFCSVGMGLGVSFGAYAGGKLSDLYGWNAALFAVGAPGLVVALMLYLTVPEPRRAGALDTRPAVALSQMLRACLAIRTLPPFVVAFAALQGAVFAWFVWFPVLLMRVHGLSAAQMGSIFGTVVLCGVASALWIGPVSDVFARRGARRRVQFLVAIAALSAPLMLASALAPSLQAATWCAIGFTLIAGGHHPVAMATYASLSPPRVRGSVAAVVYLVVTLAGGAGAPFVFGLVNDALSARYAEQTVRYTLLLAPVLLAVAAVFFRIAARTVDDDTAAAERPEPGRIQLL</sequence>
<keyword evidence="3 6" id="KW-0812">Transmembrane</keyword>
<evidence type="ECO:0000256" key="3">
    <source>
        <dbReference type="ARBA" id="ARBA00022692"/>
    </source>
</evidence>
<feature type="transmembrane region" description="Helical" evidence="6">
    <location>
        <begin position="141"/>
        <end position="161"/>
    </location>
</feature>
<dbReference type="EMBL" id="JAOVZO020000020">
    <property type="protein sequence ID" value="MDC8015296.1"/>
    <property type="molecule type" value="Genomic_DNA"/>
</dbReference>
<evidence type="ECO:0000256" key="5">
    <source>
        <dbReference type="ARBA" id="ARBA00023136"/>
    </source>
</evidence>
<evidence type="ECO:0000256" key="4">
    <source>
        <dbReference type="ARBA" id="ARBA00022989"/>
    </source>
</evidence>
<feature type="transmembrane region" description="Helical" evidence="6">
    <location>
        <begin position="292"/>
        <end position="311"/>
    </location>
</feature>
<feature type="transmembrane region" description="Helical" evidence="6">
    <location>
        <begin position="167"/>
        <end position="190"/>
    </location>
</feature>
<dbReference type="InterPro" id="IPR036259">
    <property type="entry name" value="MFS_trans_sf"/>
</dbReference>
<evidence type="ECO:0000256" key="1">
    <source>
        <dbReference type="ARBA" id="ARBA00004141"/>
    </source>
</evidence>
<protein>
    <submittedName>
        <fullName evidence="8">MFS transporter</fullName>
    </submittedName>
</protein>
<dbReference type="Proteomes" id="UP001139971">
    <property type="component" value="Unassembled WGS sequence"/>
</dbReference>
<feature type="transmembrane region" description="Helical" evidence="6">
    <location>
        <begin position="84"/>
        <end position="107"/>
    </location>
</feature>
<feature type="transmembrane region" description="Helical" evidence="6">
    <location>
        <begin position="255"/>
        <end position="280"/>
    </location>
</feature>
<name>A0A9X4BJN6_9GAMM</name>
<gene>
    <name evidence="8" type="ORF">OD750_022385</name>
</gene>
<dbReference type="InterPro" id="IPR044770">
    <property type="entry name" value="MFS_spinster-like"/>
</dbReference>
<feature type="domain" description="Major facilitator superfamily (MFS) profile" evidence="7">
    <location>
        <begin position="17"/>
        <end position="414"/>
    </location>
</feature>
<feature type="transmembrane region" description="Helical" evidence="6">
    <location>
        <begin position="352"/>
        <end position="375"/>
    </location>
</feature>